<dbReference type="InterPro" id="IPR036291">
    <property type="entry name" value="NAD(P)-bd_dom_sf"/>
</dbReference>
<evidence type="ECO:0000313" key="1">
    <source>
        <dbReference type="EMBL" id="MBE6511488.1"/>
    </source>
</evidence>
<dbReference type="InterPro" id="IPR013328">
    <property type="entry name" value="6PGD_dom2"/>
</dbReference>
<dbReference type="InterPro" id="IPR008927">
    <property type="entry name" value="6-PGluconate_DH-like_C_sf"/>
</dbReference>
<name>A0A8T3VSS8_9EURY</name>
<organism evidence="1 2">
    <name type="scientific">Methanobrevibacter millerae</name>
    <dbReference type="NCBI Taxonomy" id="230361"/>
    <lineage>
        <taxon>Archaea</taxon>
        <taxon>Methanobacteriati</taxon>
        <taxon>Methanobacteriota</taxon>
        <taxon>Methanomada group</taxon>
        <taxon>Methanobacteria</taxon>
        <taxon>Methanobacteriales</taxon>
        <taxon>Methanobacteriaceae</taxon>
        <taxon>Methanobrevibacter</taxon>
    </lineage>
</organism>
<dbReference type="AlphaFoldDB" id="A0A8T3VSS8"/>
<dbReference type="Gene3D" id="1.10.1040.10">
    <property type="entry name" value="N-(1-d-carboxylethyl)-l-norvaline Dehydrogenase, domain 2"/>
    <property type="match status" value="1"/>
</dbReference>
<dbReference type="SUPFAM" id="SSF51735">
    <property type="entry name" value="NAD(P)-binding Rossmann-fold domains"/>
    <property type="match status" value="1"/>
</dbReference>
<accession>A0A8T3VSS8</accession>
<dbReference type="SUPFAM" id="SSF48179">
    <property type="entry name" value="6-phosphogluconate dehydrogenase C-terminal domain-like"/>
    <property type="match status" value="1"/>
</dbReference>
<dbReference type="Proteomes" id="UP000713479">
    <property type="component" value="Unassembled WGS sequence"/>
</dbReference>
<dbReference type="Gene3D" id="3.40.50.720">
    <property type="entry name" value="NAD(P)-binding Rossmann-like Domain"/>
    <property type="match status" value="1"/>
</dbReference>
<comment type="caution">
    <text evidence="1">The sequence shown here is derived from an EMBL/GenBank/DDBJ whole genome shotgun (WGS) entry which is preliminary data.</text>
</comment>
<protein>
    <submittedName>
        <fullName evidence="1">NAD(P)-dependent oxidoreductase</fullName>
    </submittedName>
</protein>
<gene>
    <name evidence="1" type="ORF">E7Z74_09590</name>
</gene>
<dbReference type="EMBL" id="SUTF01000017">
    <property type="protein sequence ID" value="MBE6511488.1"/>
    <property type="molecule type" value="Genomic_DNA"/>
</dbReference>
<proteinExistence type="predicted"/>
<reference evidence="1" key="1">
    <citation type="submission" date="2019-04" db="EMBL/GenBank/DDBJ databases">
        <title>Evolution of Biomass-Degrading Anaerobic Consortia Revealed by Metagenomics.</title>
        <authorList>
            <person name="Peng X."/>
        </authorList>
    </citation>
    <scope>NUCLEOTIDE SEQUENCE</scope>
    <source>
        <strain evidence="1">SIG13</strain>
    </source>
</reference>
<sequence>MNIALIGFGKLSYNLVKLINSPNINFMTSTQDRSKNTIDLINQSNVEVYSSFDQAVESADIIISANSPSQAVETARRYGNTDSIYLDLNNISPKTSNEINSLANNFVDGAIIGKIDSDNPTLYLSGVDADKLLFLDEFLNVKIISDKIGDASALKLLRSTYTKSLSVLLIESYNLAKGLDLEDEFFDVLSVTEGDDFKQKSLSRISNTLKSSKRKSEELEEILDYFDGDDLDMVKTALDKLKQF</sequence>
<evidence type="ECO:0000313" key="2">
    <source>
        <dbReference type="Proteomes" id="UP000713479"/>
    </source>
</evidence>